<sequence>MVISDKNKPKSKKNIRRIRQLKTSKKKYKCKICQNNEHRTKNCPRTLCTYCGQMKGHHTNLGNGSLCSNISIATKKVESEVDTNEYCSKCQIMGHAISRCPSIWRIYVPKTKNTIKDITIKPNIPMHTLFCYNCGNKGHYGDDCPEEKHKEKMKYQSSAFSGKNLSHTLKDIYYNNLKNMDSGEYAIWNESEILIDRKSKFQGRCCQITNQSDVPKFLNELVQTNKSVSKASHMHMYAWRTGDVTTGNEANQDNKHSKGSKKTNKHSKDETSIVKNIQQGCADCGEAAAGQRLLTLLERANVVNVLVIVTRWYGGTPLGSARFRHISGVAVESLKKGGFLP</sequence>
<evidence type="ECO:0000313" key="6">
    <source>
        <dbReference type="Proteomes" id="UP000750334"/>
    </source>
</evidence>
<reference evidence="5 6" key="1">
    <citation type="submission" date="2020-11" db="EMBL/GenBank/DDBJ databases">
        <title>Kefir isolates.</title>
        <authorList>
            <person name="Marcisauskas S."/>
            <person name="Kim Y."/>
            <person name="Blasche S."/>
        </authorList>
    </citation>
    <scope>NUCLEOTIDE SEQUENCE [LARGE SCALE GENOMIC DNA]</scope>
    <source>
        <strain evidence="5 6">OG2</strain>
    </source>
</reference>
<name>A0A9P7B874_MAUEX</name>
<comment type="caution">
    <text evidence="5">The sequence shown here is derived from an EMBL/GenBank/DDBJ whole genome shotgun (WGS) entry which is preliminary data.</text>
</comment>
<dbReference type="PROSITE" id="PS50158">
    <property type="entry name" value="ZF_CCHC"/>
    <property type="match status" value="1"/>
</dbReference>
<dbReference type="EMBL" id="PUHR01000124">
    <property type="protein sequence ID" value="KAG0664111.1"/>
    <property type="molecule type" value="Genomic_DNA"/>
</dbReference>
<dbReference type="SUPFAM" id="SSF57756">
    <property type="entry name" value="Retrovirus zinc finger-like domains"/>
    <property type="match status" value="1"/>
</dbReference>
<dbReference type="GO" id="GO:0140469">
    <property type="term" value="P:GCN2-mediated signaling"/>
    <property type="evidence" value="ECO:0007669"/>
    <property type="project" value="TreeGrafter"/>
</dbReference>
<evidence type="ECO:0000256" key="2">
    <source>
        <dbReference type="PROSITE-ProRule" id="PRU00047"/>
    </source>
</evidence>
<gene>
    <name evidence="5" type="ORF">C6P45_000691</name>
</gene>
<organism evidence="5 6">
    <name type="scientific">Maudiozyma exigua</name>
    <name type="common">Yeast</name>
    <name type="synonym">Kazachstania exigua</name>
    <dbReference type="NCBI Taxonomy" id="34358"/>
    <lineage>
        <taxon>Eukaryota</taxon>
        <taxon>Fungi</taxon>
        <taxon>Dikarya</taxon>
        <taxon>Ascomycota</taxon>
        <taxon>Saccharomycotina</taxon>
        <taxon>Saccharomycetes</taxon>
        <taxon>Saccharomycetales</taxon>
        <taxon>Saccharomycetaceae</taxon>
        <taxon>Maudiozyma</taxon>
    </lineage>
</organism>
<dbReference type="InterPro" id="IPR036956">
    <property type="entry name" value="Impact_N_sf"/>
</dbReference>
<feature type="domain" description="CCHC-type" evidence="4">
    <location>
        <begin position="131"/>
        <end position="146"/>
    </location>
</feature>
<accession>A0A9P7B874</accession>
<dbReference type="GO" id="GO:0005737">
    <property type="term" value="C:cytoplasm"/>
    <property type="evidence" value="ECO:0007669"/>
    <property type="project" value="TreeGrafter"/>
</dbReference>
<dbReference type="Pfam" id="PF00098">
    <property type="entry name" value="zf-CCHC"/>
    <property type="match status" value="1"/>
</dbReference>
<dbReference type="InterPro" id="IPR020569">
    <property type="entry name" value="UPF0029_Impact_CS"/>
</dbReference>
<keyword evidence="6" id="KW-1185">Reference proteome</keyword>
<dbReference type="InterPro" id="IPR036875">
    <property type="entry name" value="Znf_CCHC_sf"/>
</dbReference>
<evidence type="ECO:0000256" key="1">
    <source>
        <dbReference type="ARBA" id="ARBA00007665"/>
    </source>
</evidence>
<protein>
    <recommendedName>
        <fullName evidence="4">CCHC-type domain-containing protein</fullName>
    </recommendedName>
</protein>
<dbReference type="PANTHER" id="PTHR16301">
    <property type="entry name" value="IMPACT-RELATED"/>
    <property type="match status" value="1"/>
</dbReference>
<evidence type="ECO:0000313" key="5">
    <source>
        <dbReference type="EMBL" id="KAG0664111.1"/>
    </source>
</evidence>
<dbReference type="SUPFAM" id="SSF54211">
    <property type="entry name" value="Ribosomal protein S5 domain 2-like"/>
    <property type="match status" value="1"/>
</dbReference>
<dbReference type="Proteomes" id="UP000750334">
    <property type="component" value="Unassembled WGS sequence"/>
</dbReference>
<feature type="region of interest" description="Disordered" evidence="3">
    <location>
        <begin position="244"/>
        <end position="270"/>
    </location>
</feature>
<proteinExistence type="inferred from homology"/>
<keyword evidence="2" id="KW-0479">Metal-binding</keyword>
<dbReference type="PROSITE" id="PS00910">
    <property type="entry name" value="UPF0029"/>
    <property type="match status" value="1"/>
</dbReference>
<dbReference type="InterPro" id="IPR001498">
    <property type="entry name" value="Impact_N"/>
</dbReference>
<dbReference type="Gene3D" id="3.30.230.30">
    <property type="entry name" value="Impact, N-terminal domain"/>
    <property type="match status" value="1"/>
</dbReference>
<dbReference type="OrthoDB" id="69641at2759"/>
<dbReference type="InterPro" id="IPR023582">
    <property type="entry name" value="Impact"/>
</dbReference>
<keyword evidence="2" id="KW-0862">Zinc</keyword>
<dbReference type="GO" id="GO:0006446">
    <property type="term" value="P:regulation of translational initiation"/>
    <property type="evidence" value="ECO:0007669"/>
    <property type="project" value="TreeGrafter"/>
</dbReference>
<evidence type="ECO:0000259" key="4">
    <source>
        <dbReference type="PROSITE" id="PS50158"/>
    </source>
</evidence>
<dbReference type="Gene3D" id="4.10.60.10">
    <property type="entry name" value="Zinc finger, CCHC-type"/>
    <property type="match status" value="1"/>
</dbReference>
<dbReference type="GO" id="GO:0008270">
    <property type="term" value="F:zinc ion binding"/>
    <property type="evidence" value="ECO:0007669"/>
    <property type="project" value="UniProtKB-KW"/>
</dbReference>
<keyword evidence="2" id="KW-0863">Zinc-finger</keyword>
<dbReference type="AlphaFoldDB" id="A0A9P7B874"/>
<comment type="similarity">
    <text evidence="1">Belongs to the IMPACT family.</text>
</comment>
<evidence type="ECO:0000256" key="3">
    <source>
        <dbReference type="SAM" id="MobiDB-lite"/>
    </source>
</evidence>
<dbReference type="InterPro" id="IPR020568">
    <property type="entry name" value="Ribosomal_Su5_D2-typ_SF"/>
</dbReference>
<dbReference type="GO" id="GO:0003676">
    <property type="term" value="F:nucleic acid binding"/>
    <property type="evidence" value="ECO:0007669"/>
    <property type="project" value="InterPro"/>
</dbReference>
<dbReference type="Pfam" id="PF01205">
    <property type="entry name" value="Impact_N"/>
    <property type="match status" value="1"/>
</dbReference>
<dbReference type="PANTHER" id="PTHR16301:SF17">
    <property type="entry name" value="IMPACT FAMILY MEMBER YDL177C"/>
    <property type="match status" value="1"/>
</dbReference>
<dbReference type="InterPro" id="IPR001878">
    <property type="entry name" value="Znf_CCHC"/>
</dbReference>
<dbReference type="SMART" id="SM00343">
    <property type="entry name" value="ZnF_C2HC"/>
    <property type="match status" value="3"/>
</dbReference>